<dbReference type="GO" id="GO:0008410">
    <property type="term" value="F:CoA-transferase activity"/>
    <property type="evidence" value="ECO:0007669"/>
    <property type="project" value="InterPro"/>
</dbReference>
<dbReference type="EMBL" id="CDGJ01000036">
    <property type="protein sequence ID" value="CEJ06981.1"/>
    <property type="molecule type" value="Genomic_DNA"/>
</dbReference>
<feature type="region of interest" description="Disordered" evidence="2">
    <location>
        <begin position="1"/>
        <end position="34"/>
    </location>
</feature>
<gene>
    <name evidence="4" type="ORF">DEACI_1435</name>
    <name evidence="3" type="ORF">DEACI_1760</name>
</gene>
<dbReference type="EMBL" id="LR746496">
    <property type="protein sequence ID" value="CAA7601107.1"/>
    <property type="molecule type" value="Genomic_DNA"/>
</dbReference>
<dbReference type="Proteomes" id="UP000836597">
    <property type="component" value="Chromosome"/>
</dbReference>
<evidence type="ECO:0000313" key="3">
    <source>
        <dbReference type="EMBL" id="CAA7601107.1"/>
    </source>
</evidence>
<evidence type="ECO:0000313" key="4">
    <source>
        <dbReference type="EMBL" id="CEJ06981.1"/>
    </source>
</evidence>
<organism evidence="3">
    <name type="scientific">Acididesulfobacillus acetoxydans</name>
    <dbReference type="NCBI Taxonomy" id="1561005"/>
    <lineage>
        <taxon>Bacteria</taxon>
        <taxon>Bacillati</taxon>
        <taxon>Bacillota</taxon>
        <taxon>Clostridia</taxon>
        <taxon>Eubacteriales</taxon>
        <taxon>Peptococcaceae</taxon>
        <taxon>Acididesulfobacillus</taxon>
    </lineage>
</organism>
<proteinExistence type="inferred from homology"/>
<feature type="compositionally biased region" description="Basic and acidic residues" evidence="2">
    <location>
        <begin position="1"/>
        <end position="13"/>
    </location>
</feature>
<evidence type="ECO:0000256" key="2">
    <source>
        <dbReference type="SAM" id="MobiDB-lite"/>
    </source>
</evidence>
<name>A0A8S0XWL2_9FIRM</name>
<reference evidence="3" key="2">
    <citation type="submission" date="2020-01" db="EMBL/GenBank/DDBJ databases">
        <authorList>
            <person name="Hornung B."/>
        </authorList>
    </citation>
    <scope>NUCLEOTIDE SEQUENCE</scope>
    <source>
        <strain evidence="3">PacBioINE</strain>
    </source>
</reference>
<evidence type="ECO:0000256" key="1">
    <source>
        <dbReference type="ARBA" id="ARBA00007047"/>
    </source>
</evidence>
<dbReference type="PANTHER" id="PTHR43293:SF3">
    <property type="entry name" value="CHOLESTEROL RING-CLEAVING HYDROLASE IPDB SUBUNIT"/>
    <property type="match status" value="1"/>
</dbReference>
<sequence>MSAKDYSGDKGHSQETGNPRESGRPEGKDDAGEKAYSAAELMTVVMARHLRDGEVAVMGAVSMIPMAACRLAQETHAPNLSYIAGGSGAVNPRLEPLVFSSCAAENLRADAMLPLPDVILLEGHGKRFDVFFGGGLQIDKYGNCNLVCVGDWHNPLLKGPGTVGLPFLPRAGRAVLYTTAHNARTFVEKVDFNSGPGFLDGPETWLGQGLPGEGPALVVTPLCVFDFEERSKVMRLKSLHPGVSREEVVRNTGFRPALPPEVPVTPEPTLSELVILRRLDAAGVLGKLV</sequence>
<feature type="compositionally biased region" description="Basic and acidic residues" evidence="2">
    <location>
        <begin position="21"/>
        <end position="33"/>
    </location>
</feature>
<dbReference type="InterPro" id="IPR037171">
    <property type="entry name" value="NagB/RpiA_transferase-like"/>
</dbReference>
<dbReference type="Proteomes" id="UP001071230">
    <property type="component" value="Unassembled WGS sequence"/>
</dbReference>
<dbReference type="Pfam" id="PF01144">
    <property type="entry name" value="CoA_trans"/>
    <property type="match status" value="1"/>
</dbReference>
<keyword evidence="3" id="KW-0808">Transferase</keyword>
<protein>
    <submittedName>
        <fullName evidence="4">3-oxoadipate CoA-transferase subunit B</fullName>
    </submittedName>
    <submittedName>
        <fullName evidence="3">Coenzyme A transferase family I</fullName>
        <ecNumber evidence="3">2.8.3.-</ecNumber>
    </submittedName>
</protein>
<dbReference type="SUPFAM" id="SSF100950">
    <property type="entry name" value="NagB/RpiA/CoA transferase-like"/>
    <property type="match status" value="1"/>
</dbReference>
<dbReference type="PANTHER" id="PTHR43293">
    <property type="entry name" value="ACETATE COA-TRANSFERASE YDIF"/>
    <property type="match status" value="1"/>
</dbReference>
<evidence type="ECO:0000313" key="5">
    <source>
        <dbReference type="Proteomes" id="UP001071230"/>
    </source>
</evidence>
<dbReference type="SMART" id="SM00882">
    <property type="entry name" value="CoA_trans"/>
    <property type="match status" value="1"/>
</dbReference>
<dbReference type="Gene3D" id="3.40.1080.10">
    <property type="entry name" value="Glutaconate Coenzyme A-transferase"/>
    <property type="match status" value="1"/>
</dbReference>
<dbReference type="AlphaFoldDB" id="A0A8S0XWL2"/>
<reference evidence="4" key="1">
    <citation type="submission" date="2014-11" db="EMBL/GenBank/DDBJ databases">
        <authorList>
            <person name="Hornung B.V."/>
        </authorList>
    </citation>
    <scope>NUCLEOTIDE SEQUENCE</scope>
    <source>
        <strain evidence="4">INE</strain>
    </source>
</reference>
<dbReference type="InterPro" id="IPR004165">
    <property type="entry name" value="CoA_trans_fam_I"/>
</dbReference>
<dbReference type="KEGG" id="aacx:DEACI_1760"/>
<keyword evidence="5" id="KW-1185">Reference proteome</keyword>
<comment type="similarity">
    <text evidence="1">Belongs to the 3-oxoacid CoA-transferase subunit B family.</text>
</comment>
<accession>A0A8S0XWL2</accession>
<dbReference type="EC" id="2.8.3.-" evidence="3"/>
<dbReference type="RefSeq" id="WP_240984675.1">
    <property type="nucleotide sequence ID" value="NZ_CDGJ01000036.1"/>
</dbReference>